<dbReference type="STRING" id="361077.A0A151ZAP5"/>
<feature type="repeat" description="WD" evidence="3">
    <location>
        <begin position="1978"/>
        <end position="2019"/>
    </location>
</feature>
<dbReference type="InterPro" id="IPR019775">
    <property type="entry name" value="WD40_repeat_CS"/>
</dbReference>
<organism evidence="6 7">
    <name type="scientific">Tieghemostelium lacteum</name>
    <name type="common">Slime mold</name>
    <name type="synonym">Dictyostelium lacteum</name>
    <dbReference type="NCBI Taxonomy" id="361077"/>
    <lineage>
        <taxon>Eukaryota</taxon>
        <taxon>Amoebozoa</taxon>
        <taxon>Evosea</taxon>
        <taxon>Eumycetozoa</taxon>
        <taxon>Dictyostelia</taxon>
        <taxon>Dictyosteliales</taxon>
        <taxon>Raperosteliaceae</taxon>
        <taxon>Tieghemostelium</taxon>
    </lineage>
</organism>
<dbReference type="PANTHER" id="PTHR44791:SF1">
    <property type="entry name" value="TELOMERASE PROTEIN COMPONENT 1"/>
    <property type="match status" value="1"/>
</dbReference>
<dbReference type="InterPro" id="IPR020472">
    <property type="entry name" value="WD40_PAC1"/>
</dbReference>
<proteinExistence type="predicted"/>
<dbReference type="CDD" id="cd00200">
    <property type="entry name" value="WD40"/>
    <property type="match status" value="3"/>
</dbReference>
<gene>
    <name evidence="6" type="ORF">DLAC_07898</name>
</gene>
<dbReference type="InterPro" id="IPR015943">
    <property type="entry name" value="WD40/YVTN_repeat-like_dom_sf"/>
</dbReference>
<dbReference type="SUPFAM" id="SSF140864">
    <property type="entry name" value="TROVE domain-like"/>
    <property type="match status" value="1"/>
</dbReference>
<evidence type="ECO:0000313" key="6">
    <source>
        <dbReference type="EMBL" id="KYQ91006.1"/>
    </source>
</evidence>
<dbReference type="Gene3D" id="3.40.50.300">
    <property type="entry name" value="P-loop containing nucleotide triphosphate hydrolases"/>
    <property type="match status" value="1"/>
</dbReference>
<dbReference type="Gene3D" id="3.40.50.410">
    <property type="entry name" value="von Willebrand factor, type A domain"/>
    <property type="match status" value="1"/>
</dbReference>
<dbReference type="PROSITE" id="PS50988">
    <property type="entry name" value="TROVE"/>
    <property type="match status" value="1"/>
</dbReference>
<accession>A0A151ZAP5</accession>
<dbReference type="Pfam" id="PF24883">
    <property type="entry name" value="NPHP3_N"/>
    <property type="match status" value="1"/>
</dbReference>
<sequence>MQRGRGISTARGAARGGARGGATRGGATRGGATRGGSTRGGSTRGGATRGGSAPRATERKERNSQSFKPSNENKQYDQPVYSGIKQSTFFQELKTKPIPYLGTKELRDLKLKLINIVSASLIKEPRVNQLTPTLETIMTSVYHISYYDPEFILKLALYTRDELGIRTVANYLICLAAVIPLCQPYLKKYFKDLVKLPSDWLELPNIISKLTESKTIPKSLRNVMVNKFVDFDTYQLGKYNTEGKMKRKRKQLKFMMKKNPEEAEKLKKQSQENQTSSFKQLIRVLHLSTPVVNIMSLLGKKYPATYEEFLKSKLPGEFEPDRAGKRMKLPIPETWETLVSEKGNKASTWEELMDHNKLPFTAMLRNLRNMMICGIQPSYHKWILNKLTSEQSIANSRQFPLRFLAAFDSIPKDIVQLKEWAEEKKIKISYYPAQDLFKTYREALDTAVKLSTVLNVSPIRGSTVVFCYVDPKNLRDPSETAPTRGKQPTSKYSAVENAILLSLMCKYVCEDCQLYFVGYNRNSELVYHAVPVLAFDSILENMARLIQDVKSKFDFPHDSGISQPTPEFPTNVILNDYLLPGKRMDNLLVLNDSVLEIDNSSINKNILTKYRQDINPDLLYVSIDLSGKSSNIPKDNQHENDVYISGFSDSILKFIAERGGSDQQLQYVEQIDQIKKIKNPAKNLASAPTGTEETQVPLVVEDSTTSQTNTQSQRAKIEKPWKHARVFLSSTFLDMHGERDLLVKYVFPELRERCQKRRIHLTEVDLRWGITEEESSKNKSVELCLEEVDRCRPFFIGLLGQRYGWVPTKDKIPLDAKYDWIRELPGKYNRSITELEMRYATMNSAQSSDNCVFYMRDPSFMKEVPREYRSQFDSEDANASVKLDSLKQFVQQTGKYSTYKAKWGGAIDGTPYAAGLEDLHQQLLNDLWERICRVFPLDQDEIHDQNDLIKMELNQHQLYADMKCKGFVGRKDEISCLYKFLEIPRSFSSSKASKMIFNKTNTLVLSGKPGSGKTSLISYFLNQSIHEPVKGLQKQQVPIVIQHFIGSIPSSNDIRKMLLSLCLQLNQKVKLNETIDVDSDYSQLKIMFPQILKKASLKAQKIIVAIDGLDQLDKMNSAHSLDWLPQQVGGQVKLILSVVDGDHTLSVLERRKTPPTQLTISPLDQTDRKSLIRNKFNEFSKKLDESSDNNQMLMLLSKTDAFNPLYLVLACEELRYFGSFENLSDKIRNLQSTLPKLFDDILDRLEKDHGKEMIGQILGAIAATRQPLYEDDILIMLARKDERSLPTSIWSRIYRSIQPLLLTSLDQNEKGLEFFHNQLKLVVLKRYHSISESSTRIHKMIASFYQKIADPDSNQSWKGKDSVAFSELPYHLTKSKQYIALEQILTNLLFIQKKCEFGLSFEILNDYLEVLGDSDDEEKTSSFSTQNKMIKNKDSLEKLKDFYRFVSGNTHILSRSPELTFQQAFNQPNSSQVHLVAQKSMSSHRESWVEWLNKPEMRDSCKQTITGLAHGATCVAYSLDSKFIASAGKDSIIRIYKASNGAEIQTLVGHSNWVSSLSFSSDSKTLASASWDETVIVWDLVVGKDIATFRNHKRAVNCVEFSPVDNNLLLTASWDSTIMIFNIADRAIFRLLKAHSKPVNCATWSRDGTKIASCSWDGTIKLWDPFETIAANRLLLVIDESTNHGSMKSCKFSQNSKQIIATTMKNSVLLFDTTSAKLLSVIGTHSKSVNHCSFSDDGQQFVTSSDDNTLKLWASQLGNQLSEYRVTFEGWVNCLAFSPTSSVLAMGCSDCVVRVYDVSGQIYKEIAKFTGHTRAISSLSFNRNGKLLASTSEDKSIRVWDLTTNTLSYHIENAHNETINCVSFAPFEDNLLISCSDDYHTKIWSGKTLVETLAGNNNTVKSCMFSPDGKYVATVSRDNCVTLWLVGKPYKQLAKLQGHTDWVNFCAFSPDSKKIVSGGWDFNVRVWSVANKKELLLVKGHAGSVEKGFFSADKKYIITCAFDGTVKVWDSEFGTEVTSLKHDSRISDVVSSLDGSGRIFSTSDDGVVKSWLPVEGKCVATFTGHSGAVKQSVFSAGSGSSSSSFGNSSSSTFNKSIVSSSEDGTVKIWDFNKQTQSTSVHQGQINDCSFSADGKILATVGQDQYLRIWDTKKNVNIKSFVLDSPGTSCAFSPKGSLLVGRLDGKFLAYDSNTNFTPITNCPAKISNANEKVTSITALPSKEVDIFVVSGWGNRAYLLNLTANSLSDITRCEDWMECTAISPNGELIAIGGRGNSLLLIQPGSTVHSIAYASSDISSICFSPDSKNLAIGSFQGDVHIYNIQDRTITKIEISQTAQISQLAYLDHNRIVSASKDRSLIVWNSSTQTIENEFIQNSPITSLSIHLNSIATVDTNGNLSFLNYHKMK</sequence>
<feature type="compositionally biased region" description="Gly residues" evidence="4">
    <location>
        <begin position="14"/>
        <end position="49"/>
    </location>
</feature>
<dbReference type="GO" id="GO:0070034">
    <property type="term" value="F:telomerase RNA binding"/>
    <property type="evidence" value="ECO:0007669"/>
    <property type="project" value="TreeGrafter"/>
</dbReference>
<feature type="repeat" description="WD" evidence="3">
    <location>
        <begin position="2097"/>
        <end position="2119"/>
    </location>
</feature>
<dbReference type="Pfam" id="PF23383">
    <property type="entry name" value="Beta-prop_IFT140_1st"/>
    <property type="match status" value="1"/>
</dbReference>
<reference evidence="6 7" key="1">
    <citation type="submission" date="2015-12" db="EMBL/GenBank/DDBJ databases">
        <title>Dictyostelia acquired genes for synthesis and detection of signals that induce cell-type specialization by lateral gene transfer from prokaryotes.</title>
        <authorList>
            <person name="Gloeckner G."/>
            <person name="Schaap P."/>
        </authorList>
    </citation>
    <scope>NUCLEOTIDE SEQUENCE [LARGE SCALE GENOMIC DNA]</scope>
    <source>
        <strain evidence="6 7">TK</strain>
    </source>
</reference>
<dbReference type="SUPFAM" id="SSF82171">
    <property type="entry name" value="DPP6 N-terminal domain-like"/>
    <property type="match status" value="1"/>
</dbReference>
<comment type="caution">
    <text evidence="6">The sequence shown here is derived from an EMBL/GenBank/DDBJ whole genome shotgun (WGS) entry which is preliminary data.</text>
</comment>
<protein>
    <submittedName>
        <fullName evidence="6">WD40 repeat-containing protein</fullName>
    </submittedName>
</protein>
<dbReference type="Gene3D" id="1.25.40.370">
    <property type="match status" value="1"/>
</dbReference>
<dbReference type="GO" id="GO:0000722">
    <property type="term" value="P:telomere maintenance via recombination"/>
    <property type="evidence" value="ECO:0007669"/>
    <property type="project" value="TreeGrafter"/>
</dbReference>
<feature type="compositionally biased region" description="Low complexity" evidence="4">
    <location>
        <begin position="1"/>
        <end position="13"/>
    </location>
</feature>
<dbReference type="Pfam" id="PF17908">
    <property type="entry name" value="APAF1_C"/>
    <property type="match status" value="1"/>
</dbReference>
<dbReference type="InterPro" id="IPR056154">
    <property type="entry name" value="Beta-prop_IFT140_1st"/>
</dbReference>
<name>A0A151ZAP5_TIELA</name>
<feature type="repeat" description="WD" evidence="3">
    <location>
        <begin position="1809"/>
        <end position="1850"/>
    </location>
</feature>
<dbReference type="InterPro" id="IPR036465">
    <property type="entry name" value="vWFA_dom_sf"/>
</dbReference>
<feature type="repeat" description="WD" evidence="3">
    <location>
        <begin position="1722"/>
        <end position="1763"/>
    </location>
</feature>
<feature type="repeat" description="WD" evidence="3">
    <location>
        <begin position="2118"/>
        <end position="2159"/>
    </location>
</feature>
<feature type="repeat" description="WD" evidence="3">
    <location>
        <begin position="1852"/>
        <end position="1885"/>
    </location>
</feature>
<dbReference type="GO" id="GO:0003720">
    <property type="term" value="F:telomerase activity"/>
    <property type="evidence" value="ECO:0007669"/>
    <property type="project" value="TreeGrafter"/>
</dbReference>
<dbReference type="InterPro" id="IPR001680">
    <property type="entry name" value="WD40_rpt"/>
</dbReference>
<dbReference type="SUPFAM" id="SSF52540">
    <property type="entry name" value="P-loop containing nucleoside triphosphate hydrolases"/>
    <property type="match status" value="1"/>
</dbReference>
<dbReference type="InterPro" id="IPR041452">
    <property type="entry name" value="APAF1_C"/>
</dbReference>
<dbReference type="OMA" id="WQILPKG"/>
<feature type="compositionally biased region" description="Polar residues" evidence="4">
    <location>
        <begin position="64"/>
        <end position="73"/>
    </location>
</feature>
<evidence type="ECO:0000256" key="4">
    <source>
        <dbReference type="SAM" id="MobiDB-lite"/>
    </source>
</evidence>
<dbReference type="Pfam" id="PF19334">
    <property type="entry name" value="DUF5920"/>
    <property type="match status" value="1"/>
</dbReference>
<dbReference type="PROSITE" id="PS50082">
    <property type="entry name" value="WD_REPEATS_2"/>
    <property type="match status" value="12"/>
</dbReference>
<feature type="region of interest" description="Disordered" evidence="4">
    <location>
        <begin position="1"/>
        <end position="78"/>
    </location>
</feature>
<dbReference type="InterPro" id="IPR052652">
    <property type="entry name" value="Telomerase_Complex_Comp"/>
</dbReference>
<dbReference type="InterPro" id="IPR037214">
    <property type="entry name" value="TROVE_dom_sf"/>
</dbReference>
<dbReference type="Pfam" id="PF13271">
    <property type="entry name" value="DUF4062"/>
    <property type="match status" value="1"/>
</dbReference>
<evidence type="ECO:0000256" key="3">
    <source>
        <dbReference type="PROSITE-ProRule" id="PRU00221"/>
    </source>
</evidence>
<feature type="repeat" description="WD" evidence="3">
    <location>
        <begin position="1547"/>
        <end position="1588"/>
    </location>
</feature>
<dbReference type="EMBL" id="LODT01000035">
    <property type="protein sequence ID" value="KYQ91006.1"/>
    <property type="molecule type" value="Genomic_DNA"/>
</dbReference>
<feature type="repeat" description="WD" evidence="3">
    <location>
        <begin position="1589"/>
        <end position="1631"/>
    </location>
</feature>
<dbReference type="Pfam" id="PF00400">
    <property type="entry name" value="WD40"/>
    <property type="match status" value="8"/>
</dbReference>
<dbReference type="GO" id="GO:0005697">
    <property type="term" value="C:telomerase holoenzyme complex"/>
    <property type="evidence" value="ECO:0007669"/>
    <property type="project" value="TreeGrafter"/>
</dbReference>
<feature type="repeat" description="WD" evidence="3">
    <location>
        <begin position="1893"/>
        <end position="1924"/>
    </location>
</feature>
<evidence type="ECO:0000256" key="2">
    <source>
        <dbReference type="ARBA" id="ARBA00022737"/>
    </source>
</evidence>
<dbReference type="PROSITE" id="PS00678">
    <property type="entry name" value="WD_REPEATS_1"/>
    <property type="match status" value="3"/>
</dbReference>
<dbReference type="SUPFAM" id="SSF50978">
    <property type="entry name" value="WD40 repeat-like"/>
    <property type="match status" value="2"/>
</dbReference>
<feature type="repeat" description="WD" evidence="3">
    <location>
        <begin position="1632"/>
        <end position="1664"/>
    </location>
</feature>
<keyword evidence="1 3" id="KW-0853">WD repeat</keyword>
<feature type="repeat" description="WD" evidence="3">
    <location>
        <begin position="1505"/>
        <end position="1546"/>
    </location>
</feature>
<dbReference type="Gene3D" id="2.130.10.10">
    <property type="entry name" value="YVTN repeat-like/Quinoprotein amine dehydrogenase"/>
    <property type="match status" value="6"/>
</dbReference>
<evidence type="ECO:0000313" key="7">
    <source>
        <dbReference type="Proteomes" id="UP000076078"/>
    </source>
</evidence>
<dbReference type="InterPro" id="IPR027417">
    <property type="entry name" value="P-loop_NTPase"/>
</dbReference>
<dbReference type="PANTHER" id="PTHR44791">
    <property type="entry name" value="TELOMERASE PROTEIN COMPONENT 1 TEP1"/>
    <property type="match status" value="1"/>
</dbReference>
<dbReference type="PRINTS" id="PR00320">
    <property type="entry name" value="GPROTEINBRPT"/>
</dbReference>
<dbReference type="Proteomes" id="UP000076078">
    <property type="component" value="Unassembled WGS sequence"/>
</dbReference>
<keyword evidence="2" id="KW-0677">Repeat</keyword>
<dbReference type="InterPro" id="IPR036322">
    <property type="entry name" value="WD40_repeat_dom_sf"/>
</dbReference>
<dbReference type="InParanoid" id="A0A151ZAP5"/>
<dbReference type="OrthoDB" id="427368at2759"/>
<dbReference type="InterPro" id="IPR056884">
    <property type="entry name" value="NPHP3-like_N"/>
</dbReference>
<feature type="repeat" description="WD" evidence="3">
    <location>
        <begin position="1936"/>
        <end position="1977"/>
    </location>
</feature>
<dbReference type="InterPro" id="IPR008858">
    <property type="entry name" value="TROVE_dom"/>
</dbReference>
<feature type="domain" description="TROVE" evidence="5">
    <location>
        <begin position="91"/>
        <end position="461"/>
    </location>
</feature>
<dbReference type="InterPro" id="IPR011047">
    <property type="entry name" value="Quinoprotein_ADH-like_sf"/>
</dbReference>
<dbReference type="InterPro" id="IPR045804">
    <property type="entry name" value="DUF5920"/>
</dbReference>
<evidence type="ECO:0000259" key="5">
    <source>
        <dbReference type="PROSITE" id="PS50988"/>
    </source>
</evidence>
<dbReference type="SMART" id="SM00320">
    <property type="entry name" value="WD40"/>
    <property type="match status" value="20"/>
</dbReference>
<keyword evidence="7" id="KW-1185">Reference proteome</keyword>
<dbReference type="SUPFAM" id="SSF50998">
    <property type="entry name" value="Quinoprotein alcohol dehydrogenase-like"/>
    <property type="match status" value="1"/>
</dbReference>
<dbReference type="PROSITE" id="PS50294">
    <property type="entry name" value="WD_REPEATS_REGION"/>
    <property type="match status" value="8"/>
</dbReference>
<dbReference type="InterPro" id="IPR025139">
    <property type="entry name" value="DUF4062"/>
</dbReference>
<evidence type="ECO:0000256" key="1">
    <source>
        <dbReference type="ARBA" id="ARBA00022574"/>
    </source>
</evidence>
<dbReference type="Pfam" id="PF05731">
    <property type="entry name" value="TROVE"/>
    <property type="match status" value="1"/>
</dbReference>